<evidence type="ECO:0000256" key="3">
    <source>
        <dbReference type="ARBA" id="ARBA00023004"/>
    </source>
</evidence>
<comment type="caution">
    <text evidence="7">The sequence shown here is derived from an EMBL/GenBank/DDBJ whole genome shotgun (WGS) entry which is preliminary data.</text>
</comment>
<dbReference type="InterPro" id="IPR042098">
    <property type="entry name" value="TauD-like_sf"/>
</dbReference>
<dbReference type="PANTHER" id="PTHR10696:SF56">
    <property type="entry name" value="TAUD_TFDA-LIKE DOMAIN-CONTAINING PROTEIN"/>
    <property type="match status" value="1"/>
</dbReference>
<gene>
    <name evidence="7" type="ORF">GCM10009663_21940</name>
</gene>
<evidence type="ECO:0000256" key="2">
    <source>
        <dbReference type="ARBA" id="ARBA00023002"/>
    </source>
</evidence>
<evidence type="ECO:0000256" key="5">
    <source>
        <dbReference type="SAM" id="MobiDB-lite"/>
    </source>
</evidence>
<dbReference type="InterPro" id="IPR050411">
    <property type="entry name" value="AlphaKG_dependent_hydroxylases"/>
</dbReference>
<evidence type="ECO:0000256" key="1">
    <source>
        <dbReference type="ARBA" id="ARBA00001954"/>
    </source>
</evidence>
<evidence type="ECO:0000256" key="4">
    <source>
        <dbReference type="ARBA" id="ARBA00023194"/>
    </source>
</evidence>
<accession>A0ABN1TEU0</accession>
<dbReference type="InterPro" id="IPR003819">
    <property type="entry name" value="TauD/TfdA-like"/>
</dbReference>
<keyword evidence="3" id="KW-0408">Iron</keyword>
<reference evidence="7 8" key="1">
    <citation type="journal article" date="2019" name="Int. J. Syst. Evol. Microbiol.">
        <title>The Global Catalogue of Microorganisms (GCM) 10K type strain sequencing project: providing services to taxonomists for standard genome sequencing and annotation.</title>
        <authorList>
            <consortium name="The Broad Institute Genomics Platform"/>
            <consortium name="The Broad Institute Genome Sequencing Center for Infectious Disease"/>
            <person name="Wu L."/>
            <person name="Ma J."/>
        </authorList>
    </citation>
    <scope>NUCLEOTIDE SEQUENCE [LARGE SCALE GENOMIC DNA]</scope>
    <source>
        <strain evidence="7 8">JCM 13002</strain>
    </source>
</reference>
<evidence type="ECO:0000313" key="8">
    <source>
        <dbReference type="Proteomes" id="UP001499987"/>
    </source>
</evidence>
<proteinExistence type="predicted"/>
<dbReference type="Pfam" id="PF02668">
    <property type="entry name" value="TauD"/>
    <property type="match status" value="1"/>
</dbReference>
<dbReference type="EMBL" id="BAAALD010000015">
    <property type="protein sequence ID" value="GAA1079281.1"/>
    <property type="molecule type" value="Genomic_DNA"/>
</dbReference>
<dbReference type="PANTHER" id="PTHR10696">
    <property type="entry name" value="GAMMA-BUTYROBETAINE HYDROXYLASE-RELATED"/>
    <property type="match status" value="1"/>
</dbReference>
<keyword evidence="8" id="KW-1185">Reference proteome</keyword>
<evidence type="ECO:0000313" key="7">
    <source>
        <dbReference type="EMBL" id="GAA1079281.1"/>
    </source>
</evidence>
<evidence type="ECO:0000259" key="6">
    <source>
        <dbReference type="Pfam" id="PF02668"/>
    </source>
</evidence>
<name>A0ABN1TEU0_9ACTN</name>
<keyword evidence="4" id="KW-0045">Antibiotic biosynthesis</keyword>
<dbReference type="Gene3D" id="3.60.130.10">
    <property type="entry name" value="Clavaminate synthase-like"/>
    <property type="match status" value="1"/>
</dbReference>
<keyword evidence="2" id="KW-0560">Oxidoreductase</keyword>
<comment type="cofactor">
    <cofactor evidence="1">
        <name>Fe(2+)</name>
        <dbReference type="ChEBI" id="CHEBI:29033"/>
    </cofactor>
</comment>
<sequence>MLQEHLTGPAAWHGPDLAGRDTWTVRLSPAHLAELDAALHTARSRGTTLLRSTAADFPLPTLAAELDGIAEELENGRGFVLVKGLPVDRCGAGAAANVLWGIGRHLGAPVSQNAAGHLLGHVRDTGRTLADPATRGYQTRNALGFHTDGSDVLALLCLRPAAAGGRIGLASSAAVHNAVLAHRPDLARRLYRRYAVDRREEHGPGERPYDTVPLACWHAGRLSLRYHRCHLESAQRFPDAPRLEPADTELFDLIDGAASSPAARLDLDLEAGDLLLVNNLAVLHSRSAYRDGPGHRRHLLRLWLALRRGRPLPPALWTDPHRADTAPGRGGVPPRDVIAPQHRADRTVRLPYRSHHRLAPKETTP</sequence>
<organism evidence="7 8">
    <name type="scientific">Kitasatospora arboriphila</name>
    <dbReference type="NCBI Taxonomy" id="258052"/>
    <lineage>
        <taxon>Bacteria</taxon>
        <taxon>Bacillati</taxon>
        <taxon>Actinomycetota</taxon>
        <taxon>Actinomycetes</taxon>
        <taxon>Kitasatosporales</taxon>
        <taxon>Streptomycetaceae</taxon>
        <taxon>Kitasatospora</taxon>
    </lineage>
</organism>
<protein>
    <submittedName>
        <fullName evidence="7">TauD/TfdA family dioxygenase</fullName>
    </submittedName>
</protein>
<dbReference type="GO" id="GO:0051213">
    <property type="term" value="F:dioxygenase activity"/>
    <property type="evidence" value="ECO:0007669"/>
    <property type="project" value="UniProtKB-KW"/>
</dbReference>
<dbReference type="RefSeq" id="WP_344623337.1">
    <property type="nucleotide sequence ID" value="NZ_BAAALD010000015.1"/>
</dbReference>
<dbReference type="SUPFAM" id="SSF51197">
    <property type="entry name" value="Clavaminate synthase-like"/>
    <property type="match status" value="1"/>
</dbReference>
<feature type="domain" description="TauD/TfdA-like" evidence="6">
    <location>
        <begin position="54"/>
        <end position="303"/>
    </location>
</feature>
<dbReference type="Proteomes" id="UP001499987">
    <property type="component" value="Unassembled WGS sequence"/>
</dbReference>
<feature type="region of interest" description="Disordered" evidence="5">
    <location>
        <begin position="316"/>
        <end position="338"/>
    </location>
</feature>
<keyword evidence="7" id="KW-0223">Dioxygenase</keyword>